<dbReference type="Proteomes" id="UP000675881">
    <property type="component" value="Chromosome 15"/>
</dbReference>
<sequence>MKVTSILNEMFDPINGLLGELELIYYCRDAQTPSLEMLTSVTERVVKKEKNKNWDSLRLKSHAAFVDESPLLHILRKKSRQYSVWVLYSMAFNNSMKKTERQCMFCISVEFMTILEA</sequence>
<dbReference type="EMBL" id="HG994594">
    <property type="protein sequence ID" value="CAF2862861.1"/>
    <property type="molecule type" value="Genomic_DNA"/>
</dbReference>
<dbReference type="AlphaFoldDB" id="A0A7R8H4I1"/>
<proteinExistence type="predicted"/>
<reference evidence="1" key="1">
    <citation type="submission" date="2021-02" db="EMBL/GenBank/DDBJ databases">
        <authorList>
            <person name="Bekaert M."/>
        </authorList>
    </citation>
    <scope>NUCLEOTIDE SEQUENCE</scope>
    <source>
        <strain evidence="1">IoA-00</strain>
    </source>
</reference>
<organism evidence="1 2">
    <name type="scientific">Lepeophtheirus salmonis</name>
    <name type="common">Salmon louse</name>
    <name type="synonym">Caligus salmonis</name>
    <dbReference type="NCBI Taxonomy" id="72036"/>
    <lineage>
        <taxon>Eukaryota</taxon>
        <taxon>Metazoa</taxon>
        <taxon>Ecdysozoa</taxon>
        <taxon>Arthropoda</taxon>
        <taxon>Crustacea</taxon>
        <taxon>Multicrustacea</taxon>
        <taxon>Hexanauplia</taxon>
        <taxon>Copepoda</taxon>
        <taxon>Siphonostomatoida</taxon>
        <taxon>Caligidae</taxon>
        <taxon>Lepeophtheirus</taxon>
    </lineage>
</organism>
<name>A0A7R8H4I1_LEPSM</name>
<gene>
    <name evidence="1" type="ORF">LSAA_5846</name>
</gene>
<evidence type="ECO:0000313" key="1">
    <source>
        <dbReference type="EMBL" id="CAF2862861.1"/>
    </source>
</evidence>
<accession>A0A7R8H4I1</accession>
<keyword evidence="2" id="KW-1185">Reference proteome</keyword>
<evidence type="ECO:0000313" key="2">
    <source>
        <dbReference type="Proteomes" id="UP000675881"/>
    </source>
</evidence>
<protein>
    <submittedName>
        <fullName evidence="1">(salmon louse) hypothetical protein</fullName>
    </submittedName>
</protein>